<reference evidence="1 2" key="1">
    <citation type="journal article" date="2011" name="Proc. Natl. Acad. Sci. U.S.A.">
        <title>Evolutionary erosion of yeast sex chromosomes by mating-type switching accidents.</title>
        <authorList>
            <person name="Gordon J.L."/>
            <person name="Armisen D."/>
            <person name="Proux-Wera E."/>
            <person name="Oheigeartaigh S.S."/>
            <person name="Byrne K.P."/>
            <person name="Wolfe K.H."/>
        </authorList>
    </citation>
    <scope>NUCLEOTIDE SEQUENCE [LARGE SCALE GENOMIC DNA]</scope>
    <source>
        <strain evidence="2">ATCC MYA-139 / BCRC 22969 / CBS 8797 / CCRC 22969 / KCTC 17520 / NBRC 10181 / NCYC 3082</strain>
    </source>
</reference>
<dbReference type="KEGG" id="kng:KNAG_0J00630"/>
<accession>J7SAG5</accession>
<keyword evidence="2" id="KW-1185">Reference proteome</keyword>
<dbReference type="HOGENOM" id="CLU_1038525_0_0_1"/>
<evidence type="ECO:0000313" key="2">
    <source>
        <dbReference type="Proteomes" id="UP000006310"/>
    </source>
</evidence>
<gene>
    <name evidence="1" type="primary">KNAG0J00630</name>
    <name evidence="1" type="ordered locus">KNAG_0J00630</name>
</gene>
<sequence>MPMDLGLKITKFPEEASFIYNIQLSPRKNRSLSAVSSGKDERISSNIEGINSGWEFLTRCFIVRLLYLLVFGTKNEFLPLTCSVMALSNPLNRRLYLFSAPLNLVSFSPINWYSGDQFQDISELCTFSYIVISDWFESFNPRKSKTVVRFFLSPFNPIFKPMNYALLTLLQFFHKDTKLMVERPSSEVHLFLLLAFRWKWLTVKSVATRVVRVVQVPYKYAYHVNDVFNKQIDRYDIVNIRVAAQIIYDSLHVLVLELLFYITYMTQR</sequence>
<reference evidence="2" key="2">
    <citation type="submission" date="2012-08" db="EMBL/GenBank/DDBJ databases">
        <title>Genome sequence of Kazachstania naganishii.</title>
        <authorList>
            <person name="Gordon J.L."/>
            <person name="Armisen D."/>
            <person name="Proux-Wera E."/>
            <person name="OhEigeartaigh S.S."/>
            <person name="Byrne K.P."/>
            <person name="Wolfe K.H."/>
        </authorList>
    </citation>
    <scope>NUCLEOTIDE SEQUENCE [LARGE SCALE GENOMIC DNA]</scope>
    <source>
        <strain evidence="2">ATCC MYA-139 / BCRC 22969 / CBS 8797 / CCRC 22969 / KCTC 17520 / NBRC 10181 / NCYC 3082</strain>
    </source>
</reference>
<organism evidence="1 2">
    <name type="scientific">Huiozyma naganishii (strain ATCC MYA-139 / BCRC 22969 / CBS 8797 / KCTC 17520 / NBRC 10181 / NCYC 3082 / Yp74L-3)</name>
    <name type="common">Yeast</name>
    <name type="synonym">Kazachstania naganishii</name>
    <dbReference type="NCBI Taxonomy" id="1071383"/>
    <lineage>
        <taxon>Eukaryota</taxon>
        <taxon>Fungi</taxon>
        <taxon>Dikarya</taxon>
        <taxon>Ascomycota</taxon>
        <taxon>Saccharomycotina</taxon>
        <taxon>Saccharomycetes</taxon>
        <taxon>Saccharomycetales</taxon>
        <taxon>Saccharomycetaceae</taxon>
        <taxon>Huiozyma</taxon>
    </lineage>
</organism>
<name>J7SAG5_HUIN7</name>
<dbReference type="Pfam" id="PF17316">
    <property type="entry name" value="Perilipin_2"/>
    <property type="match status" value="1"/>
</dbReference>
<protein>
    <submittedName>
        <fullName evidence="1">Uncharacterized protein</fullName>
    </submittedName>
</protein>
<dbReference type="EMBL" id="HE978323">
    <property type="protein sequence ID" value="CCK72146.1"/>
    <property type="molecule type" value="Genomic_DNA"/>
</dbReference>
<proteinExistence type="predicted"/>
<dbReference type="RefSeq" id="XP_022466391.1">
    <property type="nucleotide sequence ID" value="XM_022610057.1"/>
</dbReference>
<evidence type="ECO:0000313" key="1">
    <source>
        <dbReference type="EMBL" id="CCK72146.1"/>
    </source>
</evidence>
<dbReference type="AlphaFoldDB" id="J7SAG5"/>
<dbReference type="GeneID" id="34527901"/>
<dbReference type="Proteomes" id="UP000006310">
    <property type="component" value="Chromosome 10"/>
</dbReference>